<name>A0ABQ2RUY8_9DEIO</name>
<keyword evidence="3" id="KW-1185">Reference proteome</keyword>
<organism evidence="2 3">
    <name type="scientific">Deinococcus seoulensis</name>
    <dbReference type="NCBI Taxonomy" id="1837379"/>
    <lineage>
        <taxon>Bacteria</taxon>
        <taxon>Thermotogati</taxon>
        <taxon>Deinococcota</taxon>
        <taxon>Deinococci</taxon>
        <taxon>Deinococcales</taxon>
        <taxon>Deinococcaceae</taxon>
        <taxon>Deinococcus</taxon>
    </lineage>
</organism>
<keyword evidence="1" id="KW-0812">Transmembrane</keyword>
<evidence type="ECO:0000313" key="2">
    <source>
        <dbReference type="EMBL" id="GGR67979.1"/>
    </source>
</evidence>
<feature type="transmembrane region" description="Helical" evidence="1">
    <location>
        <begin position="69"/>
        <end position="88"/>
    </location>
</feature>
<keyword evidence="1" id="KW-0472">Membrane</keyword>
<protein>
    <submittedName>
        <fullName evidence="2">Uncharacterized protein</fullName>
    </submittedName>
</protein>
<sequence>MPAGVRTLAVMIWSRVGLSAGGAALLGALGAHLFMLDVRLLGVGVIAALACLLLGAVAVMFWRWEQRGVAVATAGLVAVQAFVTLRQFGWV</sequence>
<proteinExistence type="predicted"/>
<evidence type="ECO:0000313" key="3">
    <source>
        <dbReference type="Proteomes" id="UP000634308"/>
    </source>
</evidence>
<dbReference type="EMBL" id="BMQM01000027">
    <property type="protein sequence ID" value="GGR67979.1"/>
    <property type="molecule type" value="Genomic_DNA"/>
</dbReference>
<keyword evidence="1" id="KW-1133">Transmembrane helix</keyword>
<gene>
    <name evidence="2" type="ORF">GCM10008959_32580</name>
</gene>
<accession>A0ABQ2RUY8</accession>
<reference evidence="3" key="1">
    <citation type="journal article" date="2019" name="Int. J. Syst. Evol. Microbiol.">
        <title>The Global Catalogue of Microorganisms (GCM) 10K type strain sequencing project: providing services to taxonomists for standard genome sequencing and annotation.</title>
        <authorList>
            <consortium name="The Broad Institute Genomics Platform"/>
            <consortium name="The Broad Institute Genome Sequencing Center for Infectious Disease"/>
            <person name="Wu L."/>
            <person name="Ma J."/>
        </authorList>
    </citation>
    <scope>NUCLEOTIDE SEQUENCE [LARGE SCALE GENOMIC DNA]</scope>
    <source>
        <strain evidence="3">JCM 31404</strain>
    </source>
</reference>
<feature type="transmembrane region" description="Helical" evidence="1">
    <location>
        <begin position="40"/>
        <end position="62"/>
    </location>
</feature>
<dbReference type="Proteomes" id="UP000634308">
    <property type="component" value="Unassembled WGS sequence"/>
</dbReference>
<feature type="transmembrane region" description="Helical" evidence="1">
    <location>
        <begin position="12"/>
        <end position="34"/>
    </location>
</feature>
<evidence type="ECO:0000256" key="1">
    <source>
        <dbReference type="SAM" id="Phobius"/>
    </source>
</evidence>
<comment type="caution">
    <text evidence="2">The sequence shown here is derived from an EMBL/GenBank/DDBJ whole genome shotgun (WGS) entry which is preliminary data.</text>
</comment>